<feature type="domain" description="DUF6371" evidence="1">
    <location>
        <begin position="103"/>
        <end position="269"/>
    </location>
</feature>
<protein>
    <submittedName>
        <fullName evidence="3">Uncharacterized protein</fullName>
    </submittedName>
</protein>
<comment type="caution">
    <text evidence="3">The sequence shown here is derived from an EMBL/GenBank/DDBJ whole genome shotgun (WGS) entry which is preliminary data.</text>
</comment>
<dbReference type="RefSeq" id="WP_211337975.1">
    <property type="nucleotide sequence ID" value="NZ_RAPN01000001.1"/>
</dbReference>
<evidence type="ECO:0000313" key="4">
    <source>
        <dbReference type="Proteomes" id="UP000283387"/>
    </source>
</evidence>
<dbReference type="Pfam" id="PF21957">
    <property type="entry name" value="Zn_ribbon_16"/>
    <property type="match status" value="1"/>
</dbReference>
<dbReference type="Pfam" id="PF19898">
    <property type="entry name" value="DUF6371"/>
    <property type="match status" value="1"/>
</dbReference>
<dbReference type="Proteomes" id="UP000283387">
    <property type="component" value="Unassembled WGS sequence"/>
</dbReference>
<dbReference type="NCBIfam" id="NF040506">
    <property type="entry name" value="PG0870_Nterm"/>
    <property type="match status" value="1"/>
</dbReference>
<name>A0A419W4M9_9BACT</name>
<gene>
    <name evidence="3" type="ORF">BC643_0760</name>
</gene>
<dbReference type="EMBL" id="RAPN01000001">
    <property type="protein sequence ID" value="RKD90421.1"/>
    <property type="molecule type" value="Genomic_DNA"/>
</dbReference>
<reference evidence="3 4" key="1">
    <citation type="submission" date="2018-09" db="EMBL/GenBank/DDBJ databases">
        <title>Genomic Encyclopedia of Archaeal and Bacterial Type Strains, Phase II (KMG-II): from individual species to whole genera.</title>
        <authorList>
            <person name="Goeker M."/>
        </authorList>
    </citation>
    <scope>NUCLEOTIDE SEQUENCE [LARGE SCALE GENOMIC DNA]</scope>
    <source>
        <strain evidence="3 4">DSM 27148</strain>
    </source>
</reference>
<proteinExistence type="predicted"/>
<evidence type="ECO:0000313" key="3">
    <source>
        <dbReference type="EMBL" id="RKD90421.1"/>
    </source>
</evidence>
<feature type="domain" description="Zinc beta-ribbon finger putative" evidence="2">
    <location>
        <begin position="4"/>
        <end position="47"/>
    </location>
</feature>
<keyword evidence="4" id="KW-1185">Reference proteome</keyword>
<dbReference type="AlphaFoldDB" id="A0A419W4M9"/>
<accession>A0A419W4M9</accession>
<evidence type="ECO:0000259" key="1">
    <source>
        <dbReference type="Pfam" id="PF19898"/>
    </source>
</evidence>
<evidence type="ECO:0000259" key="2">
    <source>
        <dbReference type="Pfam" id="PF21957"/>
    </source>
</evidence>
<dbReference type="InterPro" id="IPR045951">
    <property type="entry name" value="DUF6371"/>
</dbReference>
<dbReference type="InterPro" id="IPR047731">
    <property type="entry name" value="Zinc_ribbon_put"/>
</dbReference>
<sequence length="389" mass="44603">MQYYRYILDKSSRKFICPDCGKKRFVRYVDIETGNYLPEKYGRCDKGDGHHFLDPYSDGYAQECSRSDNKDDWKPPKPKPASTIPVYFDFETFKKTLKGYEQNTFIQNLMGRIAYPFDVDEMTKVVELYRLGTITKGYRAGAVTFPFIDITGNVRAIQVKQFDESNHTTGTDFLHSIIEKDCIRNNQPLPDWLKAYKAQEKRISCLFGEHLLGHKASGPVALVEAPKTAIYGALYFPKITWLAVYNKSSFSIDKLKVLAGRSVYVFPDLSRDGSTFAEWQAKAEQYQEQLPGTRFIFSDLLEKFAPKQDKENGNDIADYLIQQDWKEYRECDFCEKSEAPKTTFSPTPEQVYQAFSVAICEGCPPTAFCVPEFCPKAAEFLPETTKSKI</sequence>
<organism evidence="3 4">
    <name type="scientific">Mangrovibacterium diazotrophicum</name>
    <dbReference type="NCBI Taxonomy" id="1261403"/>
    <lineage>
        <taxon>Bacteria</taxon>
        <taxon>Pseudomonadati</taxon>
        <taxon>Bacteroidota</taxon>
        <taxon>Bacteroidia</taxon>
        <taxon>Marinilabiliales</taxon>
        <taxon>Prolixibacteraceae</taxon>
        <taxon>Mangrovibacterium</taxon>
    </lineage>
</organism>